<dbReference type="InterPro" id="IPR008972">
    <property type="entry name" value="Cupredoxin"/>
</dbReference>
<dbReference type="Gene3D" id="2.60.40.420">
    <property type="entry name" value="Cupredoxins - blue copper proteins"/>
    <property type="match status" value="1"/>
</dbReference>
<dbReference type="AlphaFoldDB" id="A0A0F9H3Z2"/>
<name>A0A0F9H3Z2_9ZZZZ</name>
<proteinExistence type="predicted"/>
<sequence>MNRELKRWLSGMMLIITALFSTSGSAEQLTESQPVIHQLSLTHHDFEEWTFTPRANDTLAITNKSDIAHSIYITYPDGTVVNLDVQLPGETFTWTIPAAGNYMLQCWIHPIIREEMTVSP</sequence>
<evidence type="ECO:0000313" key="1">
    <source>
        <dbReference type="EMBL" id="KKL76365.1"/>
    </source>
</evidence>
<protein>
    <recommendedName>
        <fullName evidence="2">EfeO-type cupredoxin-like domain-containing protein</fullName>
    </recommendedName>
</protein>
<gene>
    <name evidence="1" type="ORF">LCGC14_2045610</name>
</gene>
<organism evidence="1">
    <name type="scientific">marine sediment metagenome</name>
    <dbReference type="NCBI Taxonomy" id="412755"/>
    <lineage>
        <taxon>unclassified sequences</taxon>
        <taxon>metagenomes</taxon>
        <taxon>ecological metagenomes</taxon>
    </lineage>
</organism>
<evidence type="ECO:0008006" key="2">
    <source>
        <dbReference type="Google" id="ProtNLM"/>
    </source>
</evidence>
<comment type="caution">
    <text evidence="1">The sequence shown here is derived from an EMBL/GenBank/DDBJ whole genome shotgun (WGS) entry which is preliminary data.</text>
</comment>
<dbReference type="EMBL" id="LAZR01024071">
    <property type="protein sequence ID" value="KKL76365.1"/>
    <property type="molecule type" value="Genomic_DNA"/>
</dbReference>
<reference evidence="1" key="1">
    <citation type="journal article" date="2015" name="Nature">
        <title>Complex archaea that bridge the gap between prokaryotes and eukaryotes.</title>
        <authorList>
            <person name="Spang A."/>
            <person name="Saw J.H."/>
            <person name="Jorgensen S.L."/>
            <person name="Zaremba-Niedzwiedzka K."/>
            <person name="Martijn J."/>
            <person name="Lind A.E."/>
            <person name="van Eijk R."/>
            <person name="Schleper C."/>
            <person name="Guy L."/>
            <person name="Ettema T.J."/>
        </authorList>
    </citation>
    <scope>NUCLEOTIDE SEQUENCE</scope>
</reference>
<accession>A0A0F9H3Z2</accession>
<dbReference type="SUPFAM" id="SSF49503">
    <property type="entry name" value="Cupredoxins"/>
    <property type="match status" value="1"/>
</dbReference>